<sequence length="43" mass="4539">MFAAIVSSDLRISPTSWSTNAFIQETDLTAAKNVANISLEGPA</sequence>
<dbReference type="Proteomes" id="UP001162483">
    <property type="component" value="Unassembled WGS sequence"/>
</dbReference>
<evidence type="ECO:0000313" key="2">
    <source>
        <dbReference type="Proteomes" id="UP001162483"/>
    </source>
</evidence>
<comment type="caution">
    <text evidence="1">The sequence shown here is derived from an EMBL/GenBank/DDBJ whole genome shotgun (WGS) entry which is preliminary data.</text>
</comment>
<organism evidence="1 2">
    <name type="scientific">Staurois parvus</name>
    <dbReference type="NCBI Taxonomy" id="386267"/>
    <lineage>
        <taxon>Eukaryota</taxon>
        <taxon>Metazoa</taxon>
        <taxon>Chordata</taxon>
        <taxon>Craniata</taxon>
        <taxon>Vertebrata</taxon>
        <taxon>Euteleostomi</taxon>
        <taxon>Amphibia</taxon>
        <taxon>Batrachia</taxon>
        <taxon>Anura</taxon>
        <taxon>Neobatrachia</taxon>
        <taxon>Ranoidea</taxon>
        <taxon>Ranidae</taxon>
        <taxon>Staurois</taxon>
    </lineage>
</organism>
<reference evidence="1" key="1">
    <citation type="submission" date="2023-05" db="EMBL/GenBank/DDBJ databases">
        <authorList>
            <person name="Stuckert A."/>
        </authorList>
    </citation>
    <scope>NUCLEOTIDE SEQUENCE</scope>
</reference>
<accession>A0ABN9ECW3</accession>
<gene>
    <name evidence="1" type="ORF">SPARVUS_LOCUS9458193</name>
</gene>
<protein>
    <submittedName>
        <fullName evidence="1">Uncharacterized protein</fullName>
    </submittedName>
</protein>
<evidence type="ECO:0000313" key="1">
    <source>
        <dbReference type="EMBL" id="CAI9581272.1"/>
    </source>
</evidence>
<keyword evidence="2" id="KW-1185">Reference proteome</keyword>
<dbReference type="EMBL" id="CATNWA010015253">
    <property type="protein sequence ID" value="CAI9581272.1"/>
    <property type="molecule type" value="Genomic_DNA"/>
</dbReference>
<name>A0ABN9ECW3_9NEOB</name>
<proteinExistence type="predicted"/>